<evidence type="ECO:0000313" key="1">
    <source>
        <dbReference type="EMBL" id="CAB4153165.1"/>
    </source>
</evidence>
<proteinExistence type="predicted"/>
<accession>A0A6J5N0Q9</accession>
<reference evidence="1" key="1">
    <citation type="submission" date="2020-04" db="EMBL/GenBank/DDBJ databases">
        <authorList>
            <person name="Chiriac C."/>
            <person name="Salcher M."/>
            <person name="Ghai R."/>
            <person name="Kavagutti S V."/>
        </authorList>
    </citation>
    <scope>NUCLEOTIDE SEQUENCE</scope>
</reference>
<dbReference type="EMBL" id="LR796587">
    <property type="protein sequence ID" value="CAB4153165.1"/>
    <property type="molecule type" value="Genomic_DNA"/>
</dbReference>
<gene>
    <name evidence="1" type="ORF">UFOVP618_48</name>
</gene>
<organism evidence="1">
    <name type="scientific">uncultured Caudovirales phage</name>
    <dbReference type="NCBI Taxonomy" id="2100421"/>
    <lineage>
        <taxon>Viruses</taxon>
        <taxon>Duplodnaviria</taxon>
        <taxon>Heunggongvirae</taxon>
        <taxon>Uroviricota</taxon>
        <taxon>Caudoviricetes</taxon>
        <taxon>Peduoviridae</taxon>
        <taxon>Maltschvirus</taxon>
        <taxon>Maltschvirus maltsch</taxon>
    </lineage>
</organism>
<sequence>MNDKLELLQAYIGGYKHTLDSYIEDYGYNEFAGGQVFAMDRIVKYIKELKEDEDSSELNG</sequence>
<protein>
    <submittedName>
        <fullName evidence="1">Uncharacterized protein</fullName>
    </submittedName>
</protein>
<name>A0A6J5N0Q9_9CAUD</name>